<dbReference type="eggNOG" id="COG4932">
    <property type="taxonomic scope" value="Bacteria"/>
</dbReference>
<keyword evidence="6" id="KW-1133">Transmembrane helix</keyword>
<accession>A0A087A4N0</accession>
<evidence type="ECO:0000313" key="10">
    <source>
        <dbReference type="EMBL" id="KFI53730.1"/>
    </source>
</evidence>
<evidence type="ECO:0000259" key="8">
    <source>
        <dbReference type="Pfam" id="PF00746"/>
    </source>
</evidence>
<keyword evidence="6" id="KW-0472">Membrane</keyword>
<evidence type="ECO:0000256" key="5">
    <source>
        <dbReference type="SAM" id="MobiDB-lite"/>
    </source>
</evidence>
<evidence type="ECO:0000256" key="6">
    <source>
        <dbReference type="SAM" id="Phobius"/>
    </source>
</evidence>
<evidence type="ECO:0000256" key="3">
    <source>
        <dbReference type="ARBA" id="ARBA00022729"/>
    </source>
</evidence>
<reference evidence="10 11" key="1">
    <citation type="submission" date="2014-03" db="EMBL/GenBank/DDBJ databases">
        <title>Genomics of Bifidobacteria.</title>
        <authorList>
            <person name="Ventura M."/>
            <person name="Milani C."/>
            <person name="Lugli G.A."/>
        </authorList>
    </citation>
    <scope>NUCLEOTIDE SEQUENCE [LARGE SCALE GENOMIC DNA]</scope>
    <source>
        <strain evidence="10 11">DSM 23969</strain>
    </source>
</reference>
<comment type="caution">
    <text evidence="10">The sequence shown here is derived from an EMBL/GenBank/DDBJ whole genome shotgun (WGS) entry which is preliminary data.</text>
</comment>
<feature type="signal peptide" evidence="7">
    <location>
        <begin position="1"/>
        <end position="31"/>
    </location>
</feature>
<keyword evidence="11" id="KW-1185">Reference proteome</keyword>
<evidence type="ECO:0000313" key="11">
    <source>
        <dbReference type="Proteomes" id="UP000029108"/>
    </source>
</evidence>
<dbReference type="Proteomes" id="UP000029108">
    <property type="component" value="Unassembled WGS sequence"/>
</dbReference>
<gene>
    <name evidence="10" type="ORF">BBIA_1328</name>
</gene>
<dbReference type="Gene3D" id="2.60.40.10">
    <property type="entry name" value="Immunoglobulins"/>
    <property type="match status" value="1"/>
</dbReference>
<dbReference type="RefSeq" id="WP_051923591.1">
    <property type="nucleotide sequence ID" value="NZ_JDUU01000035.1"/>
</dbReference>
<dbReference type="Pfam" id="PF00746">
    <property type="entry name" value="Gram_pos_anchor"/>
    <property type="match status" value="1"/>
</dbReference>
<dbReference type="InterPro" id="IPR026466">
    <property type="entry name" value="Fim_isopep_form_D2_dom"/>
</dbReference>
<dbReference type="InterPro" id="IPR013783">
    <property type="entry name" value="Ig-like_fold"/>
</dbReference>
<evidence type="ECO:0000259" key="9">
    <source>
        <dbReference type="Pfam" id="PF17802"/>
    </source>
</evidence>
<feature type="region of interest" description="Disordered" evidence="5">
    <location>
        <begin position="368"/>
        <end position="396"/>
    </location>
</feature>
<dbReference type="NCBIfam" id="TIGR04226">
    <property type="entry name" value="RrgB_K2N_iso_D2"/>
    <property type="match status" value="1"/>
</dbReference>
<dbReference type="STRING" id="1437608.GCA_000771645_01846"/>
<evidence type="ECO:0000256" key="1">
    <source>
        <dbReference type="ARBA" id="ARBA00022512"/>
    </source>
</evidence>
<dbReference type="InterPro" id="IPR041033">
    <property type="entry name" value="SpaA_PFL_dom_1"/>
</dbReference>
<dbReference type="NCBIfam" id="NF033902">
    <property type="entry name" value="iso_D2_wall_anc"/>
    <property type="match status" value="1"/>
</dbReference>
<dbReference type="EMBL" id="JGYN01000002">
    <property type="protein sequence ID" value="KFI53730.1"/>
    <property type="molecule type" value="Genomic_DNA"/>
</dbReference>
<dbReference type="OrthoDB" id="2199792at2"/>
<keyword evidence="1" id="KW-0134">Cell wall</keyword>
<dbReference type="InterPro" id="IPR048052">
    <property type="entry name" value="FM1-like"/>
</dbReference>
<keyword evidence="3 7" id="KW-0732">Signal</keyword>
<feature type="domain" description="SpaA-like prealbumin fold" evidence="9">
    <location>
        <begin position="420"/>
        <end position="517"/>
    </location>
</feature>
<feature type="domain" description="Gram-positive cocci surface proteins LPxTG" evidence="8">
    <location>
        <begin position="555"/>
        <end position="595"/>
    </location>
</feature>
<keyword evidence="4" id="KW-0572">Peptidoglycan-anchor</keyword>
<keyword evidence="6" id="KW-0812">Transmembrane</keyword>
<sequence length="598" mass="64811">MKSLIKKLAAVLIAVATTLGFAGLGALTATADDTTNSTSNGEITVNTSRTFAGELKLYQMFTAEVESTDNTNDKEKVSYKLTEAWKTFFTSDNEKAAGTEFTETDTTEKAALSQKAVDYIQGLSETDLAAFANKAQKWASNESITPTKDSNDEADTANKATGKTTYTFTGLSLGYYLVAPADTQKGQYTVDGEYHALLVNLTDTTNNVSIQLKHEFPVIDKKITETDDNTTTDKNATDKNVGDTVTYKLSSTVAKDYKDYKKGYVFTFTDTLSKGLTLRQGTADATTDNFDPTVKIKNAGVNNADITLEKANGYYTVKVDSNTDGTTSITVEMKDIQNWKNEDGTPLNVGGKAITVEYTAQLNENAVAGSEGNNNSAQITYSNDPNSNQTGTSTPSEVKVHTFGFTIDKFTSKNENSYNESSERLGGAKFKVYADANKTTVLKFKFTAGTGNTPATAVYAKDQNATSGLTEELVTPKYGRIKVSGLKQGTYYVEETAAPEGYHKLDNMIKVTIEATYDQTTGKLSSWDIKYSENKQNATESTRKGEPPVLPVWNSNSKNLTLPSTGGWGTMLFTVVGVLVVAFGTVWYVKSGRKDSGK</sequence>
<dbReference type="AlphaFoldDB" id="A0A087A4N0"/>
<feature type="chain" id="PRO_5001818275" evidence="7">
    <location>
        <begin position="32"/>
        <end position="598"/>
    </location>
</feature>
<feature type="transmembrane region" description="Helical" evidence="6">
    <location>
        <begin position="568"/>
        <end position="589"/>
    </location>
</feature>
<evidence type="ECO:0000256" key="4">
    <source>
        <dbReference type="ARBA" id="ARBA00023088"/>
    </source>
</evidence>
<evidence type="ECO:0000256" key="7">
    <source>
        <dbReference type="SAM" id="SignalP"/>
    </source>
</evidence>
<dbReference type="Gene3D" id="2.60.40.740">
    <property type="match status" value="1"/>
</dbReference>
<organism evidence="10 11">
    <name type="scientific">Bifidobacterium biavatii DSM 23969</name>
    <dbReference type="NCBI Taxonomy" id="1437608"/>
    <lineage>
        <taxon>Bacteria</taxon>
        <taxon>Bacillati</taxon>
        <taxon>Actinomycetota</taxon>
        <taxon>Actinomycetes</taxon>
        <taxon>Bifidobacteriales</taxon>
        <taxon>Bifidobacteriaceae</taxon>
        <taxon>Bifidobacterium</taxon>
    </lineage>
</organism>
<dbReference type="GO" id="GO:0005975">
    <property type="term" value="P:carbohydrate metabolic process"/>
    <property type="evidence" value="ECO:0007669"/>
    <property type="project" value="UniProtKB-ARBA"/>
</dbReference>
<evidence type="ECO:0000256" key="2">
    <source>
        <dbReference type="ARBA" id="ARBA00022525"/>
    </source>
</evidence>
<proteinExistence type="predicted"/>
<protein>
    <submittedName>
        <fullName evidence="10">Putative cell surface protein</fullName>
    </submittedName>
</protein>
<keyword evidence="2" id="KW-0964">Secreted</keyword>
<name>A0A087A4N0_9BIFI</name>
<dbReference type="Pfam" id="PF17802">
    <property type="entry name" value="SpaA"/>
    <property type="match status" value="1"/>
</dbReference>
<feature type="compositionally biased region" description="Polar residues" evidence="5">
    <location>
        <begin position="371"/>
        <end position="396"/>
    </location>
</feature>
<dbReference type="InterPro" id="IPR019931">
    <property type="entry name" value="LPXTG_anchor"/>
</dbReference>